<dbReference type="Proteomes" id="UP000312512">
    <property type="component" value="Unassembled WGS sequence"/>
</dbReference>
<sequence>MNLRWHRMSDEVFATLAAGGGGADAVRRLAAVERSKHLLLLRGVVESARTAGHPDAGRAADAYDRLAALQDDAPEAVEYVLRYPAVGAWLRTTLLDLDLYHDRDPARARPGHLAAVTAAAAIRARVPFSIDVPASGGSLPLPSLGVALVPDGTATVRSAGRGAEISVRDVRVAIPSDHTRDAPGWRGVRRLTVSANGRTLDLVVDDVDPYRMPADVADRLPEGELRSWRPALEEAWGILTAHHPTTAEEIEEAHRVLTPLRRPADRQVSGTASETFGTIGLSGPSDGLTLAATLAHEVQHAKLGALLDLVRLIEPDDGRRFYAPWREDPRPADGLLQGAYAYLGVSGFWRRQRTREQGDRALLAHSEFARWRAGARGAVDTLMASGLLTPAGKHFAATMRRVLAAWQAEQVSPAAAATAREENERHLARWRQANANVQA</sequence>
<proteinExistence type="predicted"/>
<protein>
    <submittedName>
        <fullName evidence="1">HEXXH motif domain-containing protein</fullName>
    </submittedName>
</protein>
<dbReference type="AlphaFoldDB" id="A0A5C4VXQ6"/>
<evidence type="ECO:0000313" key="2">
    <source>
        <dbReference type="Proteomes" id="UP000312512"/>
    </source>
</evidence>
<evidence type="ECO:0000313" key="1">
    <source>
        <dbReference type="EMBL" id="KAB8190321.1"/>
    </source>
</evidence>
<dbReference type="InterPro" id="IPR026337">
    <property type="entry name" value="AKG_HExxH"/>
</dbReference>
<accession>A0A5C4VXQ6</accession>
<dbReference type="NCBIfam" id="TIGR04267">
    <property type="entry name" value="mod_HExxH"/>
    <property type="match status" value="1"/>
</dbReference>
<reference evidence="1 2" key="1">
    <citation type="submission" date="2019-10" db="EMBL/GenBank/DDBJ databases">
        <title>Nonomuraea sp. nov., isolated from Phyllanthus amarus.</title>
        <authorList>
            <person name="Klykleung N."/>
            <person name="Tanasupawat S."/>
        </authorList>
    </citation>
    <scope>NUCLEOTIDE SEQUENCE [LARGE SCALE GENOMIC DNA]</scope>
    <source>
        <strain evidence="1 2">PA1-10</strain>
    </source>
</reference>
<comment type="caution">
    <text evidence="1">The sequence shown here is derived from an EMBL/GenBank/DDBJ whole genome shotgun (WGS) entry which is preliminary data.</text>
</comment>
<name>A0A5C4VXQ6_9ACTN</name>
<dbReference type="RefSeq" id="WP_139634800.1">
    <property type="nucleotide sequence ID" value="NZ_VDLX02000016.1"/>
</dbReference>
<dbReference type="EMBL" id="VDLX02000016">
    <property type="protein sequence ID" value="KAB8190321.1"/>
    <property type="molecule type" value="Genomic_DNA"/>
</dbReference>
<organism evidence="1 2">
    <name type="scientific">Nonomuraea phyllanthi</name>
    <dbReference type="NCBI Taxonomy" id="2219224"/>
    <lineage>
        <taxon>Bacteria</taxon>
        <taxon>Bacillati</taxon>
        <taxon>Actinomycetota</taxon>
        <taxon>Actinomycetes</taxon>
        <taxon>Streptosporangiales</taxon>
        <taxon>Streptosporangiaceae</taxon>
        <taxon>Nonomuraea</taxon>
    </lineage>
</organism>
<dbReference type="OrthoDB" id="796761at2"/>
<keyword evidence="2" id="KW-1185">Reference proteome</keyword>
<gene>
    <name evidence="1" type="ORF">FH608_035715</name>
</gene>